<feature type="compositionally biased region" description="Polar residues" evidence="1">
    <location>
        <begin position="106"/>
        <end position="118"/>
    </location>
</feature>
<proteinExistence type="predicted"/>
<evidence type="ECO:0000256" key="1">
    <source>
        <dbReference type="SAM" id="MobiDB-lite"/>
    </source>
</evidence>
<accession>A0AAW0NWL2</accession>
<sequence length="132" mass="14479">MARFCASLLCCHPSQHQCVMYHMKENQQTLSCVIVAVRGRSLLSKQPPCHVCDRISADIFHLVLLRNQPEATCEGDTGLEEKRGLIPLSRHGTFSCGPGEMERSSMGLTAPTQLGQSRAEQDVPTVPTADQT</sequence>
<dbReference type="Proteomes" id="UP001460270">
    <property type="component" value="Unassembled WGS sequence"/>
</dbReference>
<reference evidence="3" key="1">
    <citation type="submission" date="2024-04" db="EMBL/GenBank/DDBJ databases">
        <title>Salinicola lusitanus LLJ914,a marine bacterium isolated from the Okinawa Trough.</title>
        <authorList>
            <person name="Li J."/>
        </authorList>
    </citation>
    <scope>NUCLEOTIDE SEQUENCE [LARGE SCALE GENOMIC DNA]</scope>
</reference>
<name>A0AAW0NWL2_9GOBI</name>
<keyword evidence="3" id="KW-1185">Reference proteome</keyword>
<dbReference type="AlphaFoldDB" id="A0AAW0NWL2"/>
<comment type="caution">
    <text evidence="2">The sequence shown here is derived from an EMBL/GenBank/DDBJ whole genome shotgun (WGS) entry which is preliminary data.</text>
</comment>
<protein>
    <submittedName>
        <fullName evidence="2">Uncharacterized protein</fullName>
    </submittedName>
</protein>
<dbReference type="EMBL" id="JBBPFD010000013">
    <property type="protein sequence ID" value="KAK7901824.1"/>
    <property type="molecule type" value="Genomic_DNA"/>
</dbReference>
<evidence type="ECO:0000313" key="2">
    <source>
        <dbReference type="EMBL" id="KAK7901824.1"/>
    </source>
</evidence>
<evidence type="ECO:0000313" key="3">
    <source>
        <dbReference type="Proteomes" id="UP001460270"/>
    </source>
</evidence>
<gene>
    <name evidence="2" type="ORF">WMY93_018593</name>
</gene>
<organism evidence="2 3">
    <name type="scientific">Mugilogobius chulae</name>
    <name type="common">yellowstripe goby</name>
    <dbReference type="NCBI Taxonomy" id="88201"/>
    <lineage>
        <taxon>Eukaryota</taxon>
        <taxon>Metazoa</taxon>
        <taxon>Chordata</taxon>
        <taxon>Craniata</taxon>
        <taxon>Vertebrata</taxon>
        <taxon>Euteleostomi</taxon>
        <taxon>Actinopterygii</taxon>
        <taxon>Neopterygii</taxon>
        <taxon>Teleostei</taxon>
        <taxon>Neoteleostei</taxon>
        <taxon>Acanthomorphata</taxon>
        <taxon>Gobiaria</taxon>
        <taxon>Gobiiformes</taxon>
        <taxon>Gobioidei</taxon>
        <taxon>Gobiidae</taxon>
        <taxon>Gobionellinae</taxon>
        <taxon>Mugilogobius</taxon>
    </lineage>
</organism>
<feature type="region of interest" description="Disordered" evidence="1">
    <location>
        <begin position="96"/>
        <end position="132"/>
    </location>
</feature>